<evidence type="ECO:0000256" key="4">
    <source>
        <dbReference type="ARBA" id="ARBA00023004"/>
    </source>
</evidence>
<keyword evidence="8" id="KW-0812">Transmembrane</keyword>
<dbReference type="PANTHER" id="PTHR24305:SF166">
    <property type="entry name" value="CYTOCHROME P450 12A4, MITOCHONDRIAL-RELATED"/>
    <property type="match status" value="1"/>
</dbReference>
<evidence type="ECO:0000256" key="7">
    <source>
        <dbReference type="SAM" id="MobiDB-lite"/>
    </source>
</evidence>
<dbReference type="InterPro" id="IPR036396">
    <property type="entry name" value="Cyt_P450_sf"/>
</dbReference>
<name>A0A3D8SEB3_9HELO</name>
<dbReference type="PRINTS" id="PR00385">
    <property type="entry name" value="P450"/>
</dbReference>
<dbReference type="OrthoDB" id="1470350at2759"/>
<keyword evidence="5 6" id="KW-0349">Heme</keyword>
<evidence type="ECO:0000256" key="8">
    <source>
        <dbReference type="SAM" id="Phobius"/>
    </source>
</evidence>
<dbReference type="PRINTS" id="PR00463">
    <property type="entry name" value="EP450I"/>
</dbReference>
<comment type="similarity">
    <text evidence="2 6">Belongs to the cytochrome P450 family.</text>
</comment>
<feature type="transmembrane region" description="Helical" evidence="8">
    <location>
        <begin position="6"/>
        <end position="27"/>
    </location>
</feature>
<keyword evidence="6" id="KW-0503">Monooxygenase</keyword>
<dbReference type="Pfam" id="PF00067">
    <property type="entry name" value="p450"/>
    <property type="match status" value="1"/>
</dbReference>
<keyword evidence="3 5" id="KW-0479">Metal-binding</keyword>
<keyword evidence="6" id="KW-0560">Oxidoreductase</keyword>
<dbReference type="AlphaFoldDB" id="A0A3D8SEB3"/>
<keyword evidence="8" id="KW-1133">Transmembrane helix</keyword>
<keyword evidence="10" id="KW-1185">Reference proteome</keyword>
<dbReference type="InterPro" id="IPR017972">
    <property type="entry name" value="Cyt_P450_CS"/>
</dbReference>
<dbReference type="InterPro" id="IPR001128">
    <property type="entry name" value="Cyt_P450"/>
</dbReference>
<dbReference type="GO" id="GO:0020037">
    <property type="term" value="F:heme binding"/>
    <property type="evidence" value="ECO:0007669"/>
    <property type="project" value="InterPro"/>
</dbReference>
<evidence type="ECO:0000256" key="6">
    <source>
        <dbReference type="RuleBase" id="RU000461"/>
    </source>
</evidence>
<evidence type="ECO:0008006" key="11">
    <source>
        <dbReference type="Google" id="ProtNLM"/>
    </source>
</evidence>
<keyword evidence="8" id="KW-0472">Membrane</keyword>
<dbReference type="PROSITE" id="PS00086">
    <property type="entry name" value="CYTOCHROME_P450"/>
    <property type="match status" value="1"/>
</dbReference>
<dbReference type="SUPFAM" id="SSF48264">
    <property type="entry name" value="Cytochrome P450"/>
    <property type="match status" value="1"/>
</dbReference>
<dbReference type="Gene3D" id="1.10.630.10">
    <property type="entry name" value="Cytochrome P450"/>
    <property type="match status" value="1"/>
</dbReference>
<protein>
    <recommendedName>
        <fullName evidence="11">Cytochrome P450 monooxygenase-like protein</fullName>
    </recommendedName>
</protein>
<dbReference type="PANTHER" id="PTHR24305">
    <property type="entry name" value="CYTOCHROME P450"/>
    <property type="match status" value="1"/>
</dbReference>
<reference evidence="9 10" key="1">
    <citation type="journal article" date="2018" name="IMA Fungus">
        <title>IMA Genome-F 9: Draft genome sequence of Annulohypoxylon stygium, Aspergillus mulundensis, Berkeleyomyces basicola (syn. Thielaviopsis basicola), Ceratocystis smalleyi, two Cercospora beticola strains, Coleophoma cylindrospora, Fusarium fracticaudum, Phialophora cf. hyalina, and Morchella septimelata.</title>
        <authorList>
            <person name="Wingfield B.D."/>
            <person name="Bills G.F."/>
            <person name="Dong Y."/>
            <person name="Huang W."/>
            <person name="Nel W.J."/>
            <person name="Swalarsk-Parry B.S."/>
            <person name="Vaghefi N."/>
            <person name="Wilken P.M."/>
            <person name="An Z."/>
            <person name="de Beer Z.W."/>
            <person name="De Vos L."/>
            <person name="Chen L."/>
            <person name="Duong T.A."/>
            <person name="Gao Y."/>
            <person name="Hammerbacher A."/>
            <person name="Kikkert J.R."/>
            <person name="Li Y."/>
            <person name="Li H."/>
            <person name="Li K."/>
            <person name="Li Q."/>
            <person name="Liu X."/>
            <person name="Ma X."/>
            <person name="Naidoo K."/>
            <person name="Pethybridge S.J."/>
            <person name="Sun J."/>
            <person name="Steenkamp E.T."/>
            <person name="van der Nest M.A."/>
            <person name="van Wyk S."/>
            <person name="Wingfield M.J."/>
            <person name="Xiong C."/>
            <person name="Yue Q."/>
            <person name="Zhang X."/>
        </authorList>
    </citation>
    <scope>NUCLEOTIDE SEQUENCE [LARGE SCALE GENOMIC DNA]</scope>
    <source>
        <strain evidence="9 10">BP6252</strain>
    </source>
</reference>
<feature type="transmembrane region" description="Helical" evidence="8">
    <location>
        <begin position="39"/>
        <end position="62"/>
    </location>
</feature>
<evidence type="ECO:0000256" key="1">
    <source>
        <dbReference type="ARBA" id="ARBA00001971"/>
    </source>
</evidence>
<evidence type="ECO:0000256" key="3">
    <source>
        <dbReference type="ARBA" id="ARBA00022723"/>
    </source>
</evidence>
<feature type="compositionally biased region" description="Acidic residues" evidence="7">
    <location>
        <begin position="502"/>
        <end position="514"/>
    </location>
</feature>
<dbReference type="EMBL" id="PDLM01000002">
    <property type="protein sequence ID" value="RDW84676.1"/>
    <property type="molecule type" value="Genomic_DNA"/>
</dbReference>
<evidence type="ECO:0000256" key="5">
    <source>
        <dbReference type="PIRSR" id="PIRSR602401-1"/>
    </source>
</evidence>
<dbReference type="Proteomes" id="UP000256645">
    <property type="component" value="Unassembled WGS sequence"/>
</dbReference>
<comment type="cofactor">
    <cofactor evidence="1 5">
        <name>heme</name>
        <dbReference type="ChEBI" id="CHEBI:30413"/>
    </cofactor>
</comment>
<dbReference type="STRING" id="1849047.A0A3D8SEB3"/>
<evidence type="ECO:0000256" key="2">
    <source>
        <dbReference type="ARBA" id="ARBA00010617"/>
    </source>
</evidence>
<gene>
    <name evidence="9" type="ORF">BP6252_02266</name>
</gene>
<dbReference type="GO" id="GO:0016705">
    <property type="term" value="F:oxidoreductase activity, acting on paired donors, with incorporation or reduction of molecular oxygen"/>
    <property type="evidence" value="ECO:0007669"/>
    <property type="project" value="InterPro"/>
</dbReference>
<organism evidence="9 10">
    <name type="scientific">Coleophoma cylindrospora</name>
    <dbReference type="NCBI Taxonomy" id="1849047"/>
    <lineage>
        <taxon>Eukaryota</taxon>
        <taxon>Fungi</taxon>
        <taxon>Dikarya</taxon>
        <taxon>Ascomycota</taxon>
        <taxon>Pezizomycotina</taxon>
        <taxon>Leotiomycetes</taxon>
        <taxon>Helotiales</taxon>
        <taxon>Dermateaceae</taxon>
        <taxon>Coleophoma</taxon>
    </lineage>
</organism>
<evidence type="ECO:0000313" key="10">
    <source>
        <dbReference type="Proteomes" id="UP000256645"/>
    </source>
</evidence>
<sequence length="647" mass="73805">MVSIVTLTILGAALTIVAQAFSTYLAFRRRVEAAKRSGFPYVLSPIFGIGFRYVFLIEGILLPICSRLPVAKDWEWVHIIGQRESWSHRRTTHDRLGDTYMIVSLNMLYLKTRNAELVTQLVTRKTDFRKPIEEYKIVDLFGRSMLTSEGQDWKEHKRVIAPSFSEKSNRFAFEESLRQAEGMMNLWKLEGVNEAGDINVENTAKHTATLSLNVICAAGFGVPQLWPHEDEAMLSDMALPGFSSSKLTNGHVMMFRDSLDQMLRGLLNLVIFSPWMLKISPFQGQRKTYRAYDETRKYFNELLDIKKKQVFSGESDVKTMDLMGPMIRASDELPAGYNEKTSKAYKPILSRDEIISNSFILFFAGHETTANSLHFSMIYLAMSPPTQKHLQFDIETIVGDKPISEISYLEDMPRLYNSMVGAVMNEQLRLVPPVINIPKIVAGGDKKVIIDKKEFTVPDTTFIHLNTVATARNPRYWPYAPSWITDAAHDLEDFVPERWLAGDDDDEDDEEEPAEGTSTEASEKVSYESSKGGLYKPPKGAFLAFSEGLRACPGKRFAQVEITAVLTAIFQRYSVEFDVSDWASDEEIEMMDDKQKKRVYDKAIKRARQVLEDLEPVITLLMKHGDKVPVRFVEKGRERFAYLYDEE</sequence>
<proteinExistence type="inferred from homology"/>
<accession>A0A3D8SEB3</accession>
<dbReference type="GO" id="GO:0004497">
    <property type="term" value="F:monooxygenase activity"/>
    <property type="evidence" value="ECO:0007669"/>
    <property type="project" value="UniProtKB-KW"/>
</dbReference>
<comment type="caution">
    <text evidence="9">The sequence shown here is derived from an EMBL/GenBank/DDBJ whole genome shotgun (WGS) entry which is preliminary data.</text>
</comment>
<feature type="binding site" description="axial binding residue" evidence="5">
    <location>
        <position position="552"/>
    </location>
    <ligand>
        <name>heme</name>
        <dbReference type="ChEBI" id="CHEBI:30413"/>
    </ligand>
    <ligandPart>
        <name>Fe</name>
        <dbReference type="ChEBI" id="CHEBI:18248"/>
    </ligandPart>
</feature>
<evidence type="ECO:0000313" key="9">
    <source>
        <dbReference type="EMBL" id="RDW84676.1"/>
    </source>
</evidence>
<dbReference type="InterPro" id="IPR002401">
    <property type="entry name" value="Cyt_P450_E_grp-I"/>
</dbReference>
<feature type="region of interest" description="Disordered" evidence="7">
    <location>
        <begin position="500"/>
        <end position="532"/>
    </location>
</feature>
<dbReference type="InterPro" id="IPR050121">
    <property type="entry name" value="Cytochrome_P450_monoxygenase"/>
</dbReference>
<dbReference type="GO" id="GO:0005506">
    <property type="term" value="F:iron ion binding"/>
    <property type="evidence" value="ECO:0007669"/>
    <property type="project" value="InterPro"/>
</dbReference>
<keyword evidence="4 5" id="KW-0408">Iron</keyword>